<organism evidence="2 3">
    <name type="scientific">Linum trigynum</name>
    <dbReference type="NCBI Taxonomy" id="586398"/>
    <lineage>
        <taxon>Eukaryota</taxon>
        <taxon>Viridiplantae</taxon>
        <taxon>Streptophyta</taxon>
        <taxon>Embryophyta</taxon>
        <taxon>Tracheophyta</taxon>
        <taxon>Spermatophyta</taxon>
        <taxon>Magnoliopsida</taxon>
        <taxon>eudicotyledons</taxon>
        <taxon>Gunneridae</taxon>
        <taxon>Pentapetalae</taxon>
        <taxon>rosids</taxon>
        <taxon>fabids</taxon>
        <taxon>Malpighiales</taxon>
        <taxon>Linaceae</taxon>
        <taxon>Linum</taxon>
    </lineage>
</organism>
<proteinExistence type="predicted"/>
<keyword evidence="3" id="KW-1185">Reference proteome</keyword>
<evidence type="ECO:0000256" key="1">
    <source>
        <dbReference type="SAM" id="MobiDB-lite"/>
    </source>
</evidence>
<dbReference type="InterPro" id="IPR010770">
    <property type="entry name" value="Ecd"/>
</dbReference>
<evidence type="ECO:0000313" key="2">
    <source>
        <dbReference type="EMBL" id="CAL1400109.1"/>
    </source>
</evidence>
<dbReference type="EMBL" id="OZ034820">
    <property type="protein sequence ID" value="CAL1400109.1"/>
    <property type="molecule type" value="Genomic_DNA"/>
</dbReference>
<dbReference type="GO" id="GO:0005634">
    <property type="term" value="C:nucleus"/>
    <property type="evidence" value="ECO:0007669"/>
    <property type="project" value="TreeGrafter"/>
</dbReference>
<dbReference type="AlphaFoldDB" id="A0AAV2FP47"/>
<gene>
    <name evidence="2" type="ORF">LTRI10_LOCUS40259</name>
</gene>
<sequence length="263" mass="29364">MIACGLEMMYQQGRKEGVESRGSNMETYKDILETSGYFKGLLPGSIEYKRLMEFAEEYYRKSSLALRTSETTSAPVSRIDKILAMPHSADNFKQHKVPPSDDDSLLYGGESELNDALQVRQKEIDQYNAQLRKESKEPEGSGPSLSSANAFVEKVSSFEGAEVPKNRKLGEGEVDLDVDRFIKGMESVMKRYVPESRDGDTESEEQASSSDMEFDESDNEGDIMAPDGDNEDGEDGFSQSYSAALNRELKSTFVGRSFFYDGD</sequence>
<dbReference type="Proteomes" id="UP001497516">
    <property type="component" value="Chromosome 7"/>
</dbReference>
<accession>A0AAV2FP47</accession>
<reference evidence="2 3" key="1">
    <citation type="submission" date="2024-04" db="EMBL/GenBank/DDBJ databases">
        <authorList>
            <person name="Fracassetti M."/>
        </authorList>
    </citation>
    <scope>NUCLEOTIDE SEQUENCE [LARGE SCALE GENOMIC DNA]</scope>
</reference>
<evidence type="ECO:0000313" key="3">
    <source>
        <dbReference type="Proteomes" id="UP001497516"/>
    </source>
</evidence>
<name>A0AAV2FP47_9ROSI</name>
<feature type="compositionally biased region" description="Acidic residues" evidence="1">
    <location>
        <begin position="212"/>
        <end position="221"/>
    </location>
</feature>
<protein>
    <submittedName>
        <fullName evidence="2">Uncharacterized protein</fullName>
    </submittedName>
</protein>
<feature type="compositionally biased region" description="Basic and acidic residues" evidence="1">
    <location>
        <begin position="190"/>
        <end position="200"/>
    </location>
</feature>
<dbReference type="PANTHER" id="PTHR13060">
    <property type="entry name" value="SGT1 PROTEIN HSGT1 SUPPRESSOR OF GCR2"/>
    <property type="match status" value="1"/>
</dbReference>
<feature type="region of interest" description="Disordered" evidence="1">
    <location>
        <begin position="190"/>
        <end position="241"/>
    </location>
</feature>
<dbReference type="PANTHER" id="PTHR13060:SF0">
    <property type="entry name" value="PROTEIN ECDYSONELESS HOMOLOG"/>
    <property type="match status" value="1"/>
</dbReference>
<dbReference type="Pfam" id="PF07093">
    <property type="entry name" value="SGT1"/>
    <property type="match status" value="1"/>
</dbReference>